<evidence type="ECO:0000313" key="3">
    <source>
        <dbReference type="Proteomes" id="UP000014254"/>
    </source>
</evidence>
<protein>
    <recommendedName>
        <fullName evidence="4">Knr4/Smi1-like domain-containing protein</fullName>
    </recommendedName>
</protein>
<reference evidence="3" key="1">
    <citation type="submission" date="2013-05" db="EMBL/GenBank/DDBJ databases">
        <title>The Genome sequence of Mucor circinelloides f. circinelloides 1006PhL.</title>
        <authorList>
            <consortium name="The Broad Institute Genomics Platform"/>
            <person name="Cuomo C."/>
            <person name="Earl A."/>
            <person name="Findley K."/>
            <person name="Lee S.C."/>
            <person name="Walker B."/>
            <person name="Young S."/>
            <person name="Zeng Q."/>
            <person name="Gargeya S."/>
            <person name="Fitzgerald M."/>
            <person name="Haas B."/>
            <person name="Abouelleil A."/>
            <person name="Allen A.W."/>
            <person name="Alvarado L."/>
            <person name="Arachchi H.M."/>
            <person name="Berlin A.M."/>
            <person name="Chapman S.B."/>
            <person name="Gainer-Dewar J."/>
            <person name="Goldberg J."/>
            <person name="Griggs A."/>
            <person name="Gujja S."/>
            <person name="Hansen M."/>
            <person name="Howarth C."/>
            <person name="Imamovic A."/>
            <person name="Ireland A."/>
            <person name="Larimer J."/>
            <person name="McCowan C."/>
            <person name="Murphy C."/>
            <person name="Pearson M."/>
            <person name="Poon T.W."/>
            <person name="Priest M."/>
            <person name="Roberts A."/>
            <person name="Saif S."/>
            <person name="Shea T."/>
            <person name="Sisk P."/>
            <person name="Sykes S."/>
            <person name="Wortman J."/>
            <person name="Nusbaum C."/>
            <person name="Birren B."/>
        </authorList>
    </citation>
    <scope>NUCLEOTIDE SEQUENCE [LARGE SCALE GENOMIC DNA]</scope>
    <source>
        <strain evidence="3">1006PhL</strain>
    </source>
</reference>
<name>S2K1T7_MUCC1</name>
<accession>S2K1T7</accession>
<evidence type="ECO:0000313" key="2">
    <source>
        <dbReference type="EMBL" id="EPB86135.1"/>
    </source>
</evidence>
<proteinExistence type="predicted"/>
<feature type="compositionally biased region" description="Acidic residues" evidence="1">
    <location>
        <begin position="242"/>
        <end position="253"/>
    </location>
</feature>
<evidence type="ECO:0008006" key="4">
    <source>
        <dbReference type="Google" id="ProtNLM"/>
    </source>
</evidence>
<dbReference type="Proteomes" id="UP000014254">
    <property type="component" value="Unassembled WGS sequence"/>
</dbReference>
<dbReference type="AlphaFoldDB" id="S2K1T7"/>
<evidence type="ECO:0000256" key="1">
    <source>
        <dbReference type="SAM" id="MobiDB-lite"/>
    </source>
</evidence>
<dbReference type="InterPro" id="IPR037883">
    <property type="entry name" value="Knr4/Smi1-like_sf"/>
</dbReference>
<gene>
    <name evidence="2" type="ORF">HMPREF1544_07037</name>
</gene>
<dbReference type="VEuPathDB" id="FungiDB:HMPREF1544_07037"/>
<dbReference type="EMBL" id="KE123995">
    <property type="protein sequence ID" value="EPB86135.1"/>
    <property type="molecule type" value="Genomic_DNA"/>
</dbReference>
<keyword evidence="3" id="KW-1185">Reference proteome</keyword>
<dbReference type="SUPFAM" id="SSF160631">
    <property type="entry name" value="SMI1/KNR4-like"/>
    <property type="match status" value="1"/>
</dbReference>
<organism evidence="2 3">
    <name type="scientific">Mucor circinelloides f. circinelloides (strain 1006PhL)</name>
    <name type="common">Mucormycosis agent</name>
    <name type="synonym">Calyptromyces circinelloides</name>
    <dbReference type="NCBI Taxonomy" id="1220926"/>
    <lineage>
        <taxon>Eukaryota</taxon>
        <taxon>Fungi</taxon>
        <taxon>Fungi incertae sedis</taxon>
        <taxon>Mucoromycota</taxon>
        <taxon>Mucoromycotina</taxon>
        <taxon>Mucoromycetes</taxon>
        <taxon>Mucorales</taxon>
        <taxon>Mucorineae</taxon>
        <taxon>Mucoraceae</taxon>
        <taxon>Mucor</taxon>
    </lineage>
</organism>
<feature type="region of interest" description="Disordered" evidence="1">
    <location>
        <begin position="234"/>
        <end position="254"/>
    </location>
</feature>
<dbReference type="OMA" id="FWILICE"/>
<dbReference type="OrthoDB" id="2212691at2759"/>
<sequence>MPGLTHESINEEMRSLRRKLRTRAVDLEPCMDAEDLIEFEETHALRQKTDDRRSRFPADYRLYLLKVGNGIGIGGAACREGILQFGMTPFAYPVGFSDILKALHKPFPYDDKKTFADDQASGTMERDDIYSSRDMSSRYDEETESLFRLVQARHRHIGGYITLGTSLNSHDHFWILICEGSCRGEVWIVTWHGNFYPCTPRMTFKDWLIDWIDYGGVKSERSLINTHGYPNSSTALSNQVDLDGEPEDAEEQEPVPRRSIFGRRGATILLQTTR</sequence>
<dbReference type="InParanoid" id="S2K1T7"/>